<evidence type="ECO:0000313" key="2">
    <source>
        <dbReference type="Proteomes" id="UP001065593"/>
    </source>
</evidence>
<evidence type="ECO:0000313" key="1">
    <source>
        <dbReference type="EMBL" id="GLC88757.1"/>
    </source>
</evidence>
<gene>
    <name evidence="1" type="ORF">LYSBPC_18840</name>
</gene>
<dbReference type="Proteomes" id="UP001065593">
    <property type="component" value="Unassembled WGS sequence"/>
</dbReference>
<reference evidence="1" key="1">
    <citation type="submission" date="2022-08" db="EMBL/GenBank/DDBJ databases">
        <title>Draft genome sequence of Lysinibacillus sp. strain KH24.</title>
        <authorList>
            <person name="Kanbe H."/>
            <person name="Itoh H."/>
        </authorList>
    </citation>
    <scope>NUCLEOTIDE SEQUENCE</scope>
    <source>
        <strain evidence="1">KH24</strain>
    </source>
</reference>
<protein>
    <submittedName>
        <fullName evidence="1">Uncharacterized protein</fullName>
    </submittedName>
</protein>
<comment type="caution">
    <text evidence="1">The sequence shown here is derived from an EMBL/GenBank/DDBJ whole genome shotgun (WGS) entry which is preliminary data.</text>
</comment>
<organism evidence="1 2">
    <name type="scientific">Lysinibacillus piscis</name>
    <dbReference type="NCBI Taxonomy" id="2518931"/>
    <lineage>
        <taxon>Bacteria</taxon>
        <taxon>Bacillati</taxon>
        <taxon>Bacillota</taxon>
        <taxon>Bacilli</taxon>
        <taxon>Bacillales</taxon>
        <taxon>Bacillaceae</taxon>
        <taxon>Lysinibacillus</taxon>
    </lineage>
</organism>
<accession>A0ABQ5NKC7</accession>
<proteinExistence type="predicted"/>
<dbReference type="RefSeq" id="WP_264988515.1">
    <property type="nucleotide sequence ID" value="NZ_BRZA01000002.1"/>
</dbReference>
<keyword evidence="2" id="KW-1185">Reference proteome</keyword>
<sequence length="161" mass="18276">MLTLDSTILEIEQAHEAMNMKQIAKEIGIGEKKLKHVLSSMGYEYDSAERKWRYVLMDESKDYRNRSLWLIMEYGVNSNIDITDVDTIDVEEKNTNDITDDNTDITHEFTQEEIMILKHLAQQQLAKGTVENDSGGAIAILEVIQSVPTGSTSKEDIRHSG</sequence>
<dbReference type="EMBL" id="BRZA01000002">
    <property type="protein sequence ID" value="GLC88757.1"/>
    <property type="molecule type" value="Genomic_DNA"/>
</dbReference>
<name>A0ABQ5NKC7_9BACI</name>